<dbReference type="Pfam" id="PF13585">
    <property type="entry name" value="CHU_C"/>
    <property type="match status" value="1"/>
</dbReference>
<evidence type="ECO:0000313" key="1">
    <source>
        <dbReference type="EMBL" id="MDN5212767.1"/>
    </source>
</evidence>
<gene>
    <name evidence="1" type="ORF">QQ020_11950</name>
</gene>
<organism evidence="1 2">
    <name type="scientific">Agaribacillus aureus</name>
    <dbReference type="NCBI Taxonomy" id="3051825"/>
    <lineage>
        <taxon>Bacteria</taxon>
        <taxon>Pseudomonadati</taxon>
        <taxon>Bacteroidota</taxon>
        <taxon>Cytophagia</taxon>
        <taxon>Cytophagales</taxon>
        <taxon>Splendidivirgaceae</taxon>
        <taxon>Agaribacillus</taxon>
    </lineage>
</organism>
<accession>A0ABT8L4U2</accession>
<comment type="caution">
    <text evidence="1">The sequence shown here is derived from an EMBL/GenBank/DDBJ whole genome shotgun (WGS) entry which is preliminary data.</text>
</comment>
<dbReference type="Proteomes" id="UP001172083">
    <property type="component" value="Unassembled WGS sequence"/>
</dbReference>
<dbReference type="InterPro" id="IPR026341">
    <property type="entry name" value="T9SS_type_B"/>
</dbReference>
<name>A0ABT8L4U2_9BACT</name>
<dbReference type="NCBIfam" id="TIGR04131">
    <property type="entry name" value="Bac_Flav_CTERM"/>
    <property type="match status" value="1"/>
</dbReference>
<sequence length="869" mass="97641">MNFSVKTYLFTFLCLFFSGKVIGTHIVGGEFEMVHQSGYNYDINLVLYFDDVNGEQSILQRENSLTAYIYSKRDDRFIRTVTLSKTSTTFVPYTNIDCTIESLRTRRLFYTTRVLLSPNVFNESEGYYLVWERCCRNNTIDNIVLVSPNTVGQTFYLEFPPVVDEEGEPFVNSSPVLFPPLSDYACVGQFYYVDFAGSDADGDSIVYSMINPLNSSTIAPVPTPTPAPHGDVPWISGVDIDNQIPGTPSLNVSPTGLLTVTPSMAGLFVFAVRAEEYRNGKKIGEVRRDFQMLVIDCPNPGSPPEIFARIKGQTDLYKDGSIITFTSDDSPKCMELFVQDADAPEALTIRARPVNFSANVSGILSLNSGFVVNENDTLKTEVCFPDCPYSENKPMYIDLIAYDDACSLPLSDTVRIGVIIQPPPNADPEIVNPAAESVTEQVREGEVYVLPIEGIDSDNDLMAVTAVTHDGFNMADFGMSIKTTLSEPGKLEAEFMWETGCDVYDFTQRTEFDLWVIVDDLDECRQGNGDTLSLSLSVKLPTNNDPVVSTDLPNNTFFAYIGETLDFNVFAKDIDDDFVTLRVEPDGFPMDFYQIKFDGAEGFTNVVSPFLWDLDCDLIDLDFRNEFNFYFIATDQDKCKFPNADTLQVSVVILPPENEHPEISFSEVVSQPLIFKVGEQVSLNVIGTDLDNDSVFIDLLDREKYENLNYTFEAAKGLGKVSSLFTWVPSCSDITAIAEPPSIVQEQDEFFTFSFIVWDNYCIKPQYDTIKVEIGVEDIFVDDTEFIPPNVFTPNRDGYNDSFTVPNLPKDNCDNQFLEISIYNRHGNLMFRDDDRAFEWDGDGASVGVYYYFLRFTNAEYKGTISVIH</sequence>
<keyword evidence="2" id="KW-1185">Reference proteome</keyword>
<dbReference type="EMBL" id="JAUJEB010000001">
    <property type="protein sequence ID" value="MDN5212767.1"/>
    <property type="molecule type" value="Genomic_DNA"/>
</dbReference>
<dbReference type="RefSeq" id="WP_346758084.1">
    <property type="nucleotide sequence ID" value="NZ_JAUJEB010000001.1"/>
</dbReference>
<reference evidence="1" key="1">
    <citation type="submission" date="2023-06" db="EMBL/GenBank/DDBJ databases">
        <title>Genomic of Agaribacillus aureum.</title>
        <authorList>
            <person name="Wang G."/>
        </authorList>
    </citation>
    <scope>NUCLEOTIDE SEQUENCE</scope>
    <source>
        <strain evidence="1">BMA12</strain>
    </source>
</reference>
<proteinExistence type="predicted"/>
<evidence type="ECO:0000313" key="2">
    <source>
        <dbReference type="Proteomes" id="UP001172083"/>
    </source>
</evidence>
<protein>
    <submittedName>
        <fullName evidence="1">Gliding motility-associated C-terminal domain-containing protein</fullName>
    </submittedName>
</protein>